<feature type="region of interest" description="Disordered" evidence="1">
    <location>
        <begin position="58"/>
        <end position="77"/>
    </location>
</feature>
<dbReference type="EMBL" id="LPXN01000147">
    <property type="protein sequence ID" value="KZD03347.1"/>
    <property type="molecule type" value="Genomic_DNA"/>
</dbReference>
<dbReference type="Proteomes" id="UP000076400">
    <property type="component" value="Unassembled WGS sequence"/>
</dbReference>
<keyword evidence="3" id="KW-1185">Reference proteome</keyword>
<evidence type="ECO:0000313" key="3">
    <source>
        <dbReference type="Proteomes" id="UP000076400"/>
    </source>
</evidence>
<evidence type="ECO:0000313" key="2">
    <source>
        <dbReference type="EMBL" id="KZD03347.1"/>
    </source>
</evidence>
<dbReference type="AlphaFoldDB" id="A0A154VPR2"/>
<gene>
    <name evidence="2" type="ORF">AUP43_13135</name>
</gene>
<name>A0A154VPR2_9PROT</name>
<evidence type="ECO:0000256" key="1">
    <source>
        <dbReference type="SAM" id="MobiDB-lite"/>
    </source>
</evidence>
<sequence>MSGEYLDKKAREALEQMQGNSNRAAQLLAQWAREDEKLMRALVAPMLGSLALLAVQRTTGRGEQYRPRAARRRPSEPIAEKVTLQAVAEVLSGKGGMTLSSNRAAPTPPPEGSRRHQTSMKILAAAYKAKS</sequence>
<reference evidence="2 3" key="1">
    <citation type="submission" date="2015-12" db="EMBL/GenBank/DDBJ databases">
        <title>Genome sequence of Oceanibaculum pacificum MCCC 1A02656.</title>
        <authorList>
            <person name="Lu L."/>
            <person name="Lai Q."/>
            <person name="Shao Z."/>
            <person name="Qian P."/>
        </authorList>
    </citation>
    <scope>NUCLEOTIDE SEQUENCE [LARGE SCALE GENOMIC DNA]</scope>
    <source>
        <strain evidence="2 3">MCCC 1A02656</strain>
    </source>
</reference>
<dbReference type="OrthoDB" id="7355557at2"/>
<accession>A0A154VPR2</accession>
<feature type="region of interest" description="Disordered" evidence="1">
    <location>
        <begin position="93"/>
        <end position="119"/>
    </location>
</feature>
<protein>
    <submittedName>
        <fullName evidence="2">Uncharacterized protein</fullName>
    </submittedName>
</protein>
<dbReference type="RefSeq" id="WP_067559123.1">
    <property type="nucleotide sequence ID" value="NZ_LPXN01000147.1"/>
</dbReference>
<organism evidence="2 3">
    <name type="scientific">Oceanibaculum pacificum</name>
    <dbReference type="NCBI Taxonomy" id="580166"/>
    <lineage>
        <taxon>Bacteria</taxon>
        <taxon>Pseudomonadati</taxon>
        <taxon>Pseudomonadota</taxon>
        <taxon>Alphaproteobacteria</taxon>
        <taxon>Rhodospirillales</taxon>
        <taxon>Oceanibaculaceae</taxon>
        <taxon>Oceanibaculum</taxon>
    </lineage>
</organism>
<comment type="caution">
    <text evidence="2">The sequence shown here is derived from an EMBL/GenBank/DDBJ whole genome shotgun (WGS) entry which is preliminary data.</text>
</comment>
<proteinExistence type="predicted"/>